<keyword evidence="3" id="KW-1185">Reference proteome</keyword>
<feature type="domain" description="SnoaL-like" evidence="1">
    <location>
        <begin position="12"/>
        <end position="114"/>
    </location>
</feature>
<evidence type="ECO:0000313" key="2">
    <source>
        <dbReference type="EMBL" id="WWD09617.1"/>
    </source>
</evidence>
<dbReference type="PANTHER" id="PTHR41252">
    <property type="entry name" value="BLR2505 PROTEIN"/>
    <property type="match status" value="1"/>
</dbReference>
<dbReference type="KEGG" id="ker:91106546"/>
<evidence type="ECO:0000259" key="1">
    <source>
        <dbReference type="Pfam" id="PF12680"/>
    </source>
</evidence>
<protein>
    <recommendedName>
        <fullName evidence="1">SnoaL-like domain-containing protein</fullName>
    </recommendedName>
</protein>
<reference evidence="2 3" key="1">
    <citation type="submission" date="2024-01" db="EMBL/GenBank/DDBJ databases">
        <title>Comparative genomics of Cryptococcus and Kwoniella reveals pathogenesis evolution and contrasting modes of karyotype evolution via chromosome fusion or intercentromeric recombination.</title>
        <authorList>
            <person name="Coelho M.A."/>
            <person name="David-Palma M."/>
            <person name="Shea T."/>
            <person name="Bowers K."/>
            <person name="McGinley-Smith S."/>
            <person name="Mohammad A.W."/>
            <person name="Gnirke A."/>
            <person name="Yurkov A.M."/>
            <person name="Nowrousian M."/>
            <person name="Sun S."/>
            <person name="Cuomo C.A."/>
            <person name="Heitman J."/>
        </authorList>
    </citation>
    <scope>NUCLEOTIDE SEQUENCE [LARGE SCALE GENOMIC DNA]</scope>
    <source>
        <strain evidence="2 3">PYCC6329</strain>
    </source>
</reference>
<dbReference type="Gene3D" id="3.10.450.50">
    <property type="match status" value="1"/>
</dbReference>
<dbReference type="Pfam" id="PF12680">
    <property type="entry name" value="SnoaL_2"/>
    <property type="match status" value="1"/>
</dbReference>
<name>A0AAX4KT82_9TREE</name>
<accession>A0AAX4KT82</accession>
<proteinExistence type="predicted"/>
<dbReference type="GeneID" id="91106546"/>
<sequence length="141" mass="16201">MPVKESYVQGLIQLQLNGDWPTLMTYMRDDVEWMVINPLVKSTPLSGLFHGKEEYGQTLTPLFSTFEDRINFTLERLTVVGNLAVAEMKGQAVGAKDKKEFVGFWCNIFEFEDDNDENPKIKAIKEYLDSALIKEFIENNL</sequence>
<dbReference type="SUPFAM" id="SSF54427">
    <property type="entry name" value="NTF2-like"/>
    <property type="match status" value="1"/>
</dbReference>
<dbReference type="PANTHER" id="PTHR41252:SF1">
    <property type="entry name" value="BLR2505 PROTEIN"/>
    <property type="match status" value="1"/>
</dbReference>
<dbReference type="Proteomes" id="UP001358614">
    <property type="component" value="Chromosome 2"/>
</dbReference>
<gene>
    <name evidence="2" type="ORF">V865_007745</name>
</gene>
<evidence type="ECO:0000313" key="3">
    <source>
        <dbReference type="Proteomes" id="UP001358614"/>
    </source>
</evidence>
<dbReference type="InterPro" id="IPR032710">
    <property type="entry name" value="NTF2-like_dom_sf"/>
</dbReference>
<dbReference type="AlphaFoldDB" id="A0AAX4KT82"/>
<dbReference type="InterPro" id="IPR037401">
    <property type="entry name" value="SnoaL-like"/>
</dbReference>
<organism evidence="2 3">
    <name type="scientific">Kwoniella europaea PYCC6329</name>
    <dbReference type="NCBI Taxonomy" id="1423913"/>
    <lineage>
        <taxon>Eukaryota</taxon>
        <taxon>Fungi</taxon>
        <taxon>Dikarya</taxon>
        <taxon>Basidiomycota</taxon>
        <taxon>Agaricomycotina</taxon>
        <taxon>Tremellomycetes</taxon>
        <taxon>Tremellales</taxon>
        <taxon>Cryptococcaceae</taxon>
        <taxon>Kwoniella</taxon>
    </lineage>
</organism>
<dbReference type="RefSeq" id="XP_066087584.1">
    <property type="nucleotide sequence ID" value="XM_066231487.1"/>
</dbReference>
<dbReference type="EMBL" id="CP144090">
    <property type="protein sequence ID" value="WWD09617.1"/>
    <property type="molecule type" value="Genomic_DNA"/>
</dbReference>